<gene>
    <name evidence="2" type="ORF">WG926_08635</name>
</gene>
<keyword evidence="2" id="KW-0269">Exonuclease</keyword>
<dbReference type="PANTHER" id="PTHR11203">
    <property type="entry name" value="CLEAVAGE AND POLYADENYLATION SPECIFICITY FACTOR FAMILY MEMBER"/>
    <property type="match status" value="1"/>
</dbReference>
<organism evidence="2 3">
    <name type="scientific">Tistrella arctica</name>
    <dbReference type="NCBI Taxonomy" id="3133430"/>
    <lineage>
        <taxon>Bacteria</taxon>
        <taxon>Pseudomonadati</taxon>
        <taxon>Pseudomonadota</taxon>
        <taxon>Alphaproteobacteria</taxon>
        <taxon>Geminicoccales</taxon>
        <taxon>Geminicoccaceae</taxon>
        <taxon>Tistrella</taxon>
    </lineage>
</organism>
<dbReference type="GO" id="GO:0004527">
    <property type="term" value="F:exonuclease activity"/>
    <property type="evidence" value="ECO:0007669"/>
    <property type="project" value="UniProtKB-KW"/>
</dbReference>
<dbReference type="PANTHER" id="PTHR11203:SF49">
    <property type="entry name" value="BLL1145 PROTEIN"/>
    <property type="match status" value="1"/>
</dbReference>
<protein>
    <submittedName>
        <fullName evidence="2">Ligase-associated DNA damage response exonuclease</fullName>
        <ecNumber evidence="2">3.1.-.-</ecNumber>
    </submittedName>
</protein>
<dbReference type="Proteomes" id="UP001413721">
    <property type="component" value="Unassembled WGS sequence"/>
</dbReference>
<keyword evidence="2" id="KW-0540">Nuclease</keyword>
<keyword evidence="2" id="KW-0378">Hydrolase</keyword>
<evidence type="ECO:0000259" key="1">
    <source>
        <dbReference type="Pfam" id="PF07521"/>
    </source>
</evidence>
<feature type="domain" description="Zn-dependent metallo-hydrolase RNA specificity" evidence="1">
    <location>
        <begin position="308"/>
        <end position="345"/>
    </location>
</feature>
<sequence length="378" mass="39945">MARPAPSPAMPAPGLPAPGLPASGLSSSSAGAGIDWLVPLPHGLYCPPGDVWIDPVRAKPRAIITHGHTDHARPGHGAVLATPETLAIMRGRFGAEAVHGQPLPYGQRLRVGDVTVFLAPAGHVLGSAQVAIEYRGRRAVISGDYKRRADPTCAAFEPVPADLFVTEATFALPVFRHPPATREIARLLHGLSVFPERAHLVGVYALGKCQRVIRMIRDAGYDRPIHIHDALADISALYEAHGVALGTLVPASGATAGDLKGALVLAPPGAITERWARHLPDPLVAMASGWMGVRARARQRDVELPLVISDHADWDELLMTLGELRPEEVWITHGREDALAHAARTMGIFARPLRLVGYGDEDGDAPGGDAPIAGPAGA</sequence>
<reference evidence="2 3" key="1">
    <citation type="submission" date="2024-03" db="EMBL/GenBank/DDBJ databases">
        <title>High-quality draft genome sequencing of Tistrella sp. BH-R2-4.</title>
        <authorList>
            <person name="Dong C."/>
        </authorList>
    </citation>
    <scope>NUCLEOTIDE SEQUENCE [LARGE SCALE GENOMIC DNA]</scope>
    <source>
        <strain evidence="2 3">BH-R2-4</strain>
    </source>
</reference>
<dbReference type="InterPro" id="IPR036866">
    <property type="entry name" value="RibonucZ/Hydroxyglut_hydro"/>
</dbReference>
<dbReference type="EC" id="3.1.-.-" evidence="2"/>
<dbReference type="RefSeq" id="WP_345937139.1">
    <property type="nucleotide sequence ID" value="NZ_JBBKTW010000003.1"/>
</dbReference>
<comment type="caution">
    <text evidence="2">The sequence shown here is derived from an EMBL/GenBank/DDBJ whole genome shotgun (WGS) entry which is preliminary data.</text>
</comment>
<dbReference type="InterPro" id="IPR050698">
    <property type="entry name" value="MBL"/>
</dbReference>
<evidence type="ECO:0000313" key="2">
    <source>
        <dbReference type="EMBL" id="MEN2988365.1"/>
    </source>
</evidence>
<keyword evidence="3" id="KW-1185">Reference proteome</keyword>
<accession>A0ABU9YHU2</accession>
<keyword evidence="2" id="KW-0436">Ligase</keyword>
<proteinExistence type="predicted"/>
<dbReference type="GO" id="GO:0016874">
    <property type="term" value="F:ligase activity"/>
    <property type="evidence" value="ECO:0007669"/>
    <property type="project" value="UniProtKB-KW"/>
</dbReference>
<dbReference type="InterPro" id="IPR026360">
    <property type="entry name" value="Xnuc_lig_assoc"/>
</dbReference>
<dbReference type="Gene3D" id="3.60.15.10">
    <property type="entry name" value="Ribonuclease Z/Hydroxyacylglutathione hydrolase-like"/>
    <property type="match status" value="1"/>
</dbReference>
<evidence type="ECO:0000313" key="3">
    <source>
        <dbReference type="Proteomes" id="UP001413721"/>
    </source>
</evidence>
<dbReference type="SUPFAM" id="SSF56281">
    <property type="entry name" value="Metallo-hydrolase/oxidoreductase"/>
    <property type="match status" value="1"/>
</dbReference>
<dbReference type="InterPro" id="IPR011108">
    <property type="entry name" value="RMMBL"/>
</dbReference>
<dbReference type="EMBL" id="JBBKTW010000003">
    <property type="protein sequence ID" value="MEN2988365.1"/>
    <property type="molecule type" value="Genomic_DNA"/>
</dbReference>
<name>A0ABU9YHU2_9PROT</name>
<dbReference type="Pfam" id="PF07521">
    <property type="entry name" value="RMMBL"/>
    <property type="match status" value="1"/>
</dbReference>
<dbReference type="NCBIfam" id="TIGR04122">
    <property type="entry name" value="Xnuc_lig_assoc"/>
    <property type="match status" value="1"/>
</dbReference>